<feature type="domain" description="Xylanolytic transcriptional activator regulatory" evidence="5">
    <location>
        <begin position="298"/>
        <end position="371"/>
    </location>
</feature>
<proteinExistence type="predicted"/>
<dbReference type="Gene3D" id="4.10.240.10">
    <property type="entry name" value="Zn(2)-C6 fungal-type DNA-binding domain"/>
    <property type="match status" value="1"/>
</dbReference>
<dbReference type="GO" id="GO:0006351">
    <property type="term" value="P:DNA-templated transcription"/>
    <property type="evidence" value="ECO:0007669"/>
    <property type="project" value="InterPro"/>
</dbReference>
<organism evidence="6 7">
    <name type="scientific">Aspergillus clavatus (strain ATCC 1007 / CBS 513.65 / DSM 816 / NCTC 3887 / NRRL 1 / QM 1276 / 107)</name>
    <dbReference type="NCBI Taxonomy" id="344612"/>
    <lineage>
        <taxon>Eukaryota</taxon>
        <taxon>Fungi</taxon>
        <taxon>Dikarya</taxon>
        <taxon>Ascomycota</taxon>
        <taxon>Pezizomycotina</taxon>
        <taxon>Eurotiomycetes</taxon>
        <taxon>Eurotiomycetidae</taxon>
        <taxon>Eurotiales</taxon>
        <taxon>Aspergillaceae</taxon>
        <taxon>Aspergillus</taxon>
        <taxon>Aspergillus subgen. Fumigati</taxon>
    </lineage>
</organism>
<dbReference type="GeneID" id="4706784"/>
<evidence type="ECO:0000259" key="5">
    <source>
        <dbReference type="SMART" id="SM00906"/>
    </source>
</evidence>
<evidence type="ECO:0000256" key="4">
    <source>
        <dbReference type="ARBA" id="ARBA00023242"/>
    </source>
</evidence>
<dbReference type="OMA" id="LAFNMCQ"/>
<dbReference type="PANTHER" id="PTHR46910">
    <property type="entry name" value="TRANSCRIPTION FACTOR PDR1"/>
    <property type="match status" value="1"/>
</dbReference>
<dbReference type="GO" id="GO:0000981">
    <property type="term" value="F:DNA-binding transcription factor activity, RNA polymerase II-specific"/>
    <property type="evidence" value="ECO:0007669"/>
    <property type="project" value="InterPro"/>
</dbReference>
<evidence type="ECO:0000256" key="3">
    <source>
        <dbReference type="ARBA" id="ARBA00023163"/>
    </source>
</evidence>
<dbReference type="Pfam" id="PF04082">
    <property type="entry name" value="Fungal_trans"/>
    <property type="match status" value="1"/>
</dbReference>
<dbReference type="HOGENOM" id="CLU_009377_3_2_1"/>
<keyword evidence="7" id="KW-1185">Reference proteome</keyword>
<reference evidence="6 7" key="1">
    <citation type="journal article" date="2008" name="PLoS Genet.">
        <title>Genomic islands in the pathogenic filamentous fungus Aspergillus fumigatus.</title>
        <authorList>
            <person name="Fedorova N.D."/>
            <person name="Khaldi N."/>
            <person name="Joardar V.S."/>
            <person name="Maiti R."/>
            <person name="Amedeo P."/>
            <person name="Anderson M.J."/>
            <person name="Crabtree J."/>
            <person name="Silva J.C."/>
            <person name="Badger J.H."/>
            <person name="Albarraq A."/>
            <person name="Angiuoli S."/>
            <person name="Bussey H."/>
            <person name="Bowyer P."/>
            <person name="Cotty P.J."/>
            <person name="Dyer P.S."/>
            <person name="Egan A."/>
            <person name="Galens K."/>
            <person name="Fraser-Liggett C.M."/>
            <person name="Haas B.J."/>
            <person name="Inman J.M."/>
            <person name="Kent R."/>
            <person name="Lemieux S."/>
            <person name="Malavazi I."/>
            <person name="Orvis J."/>
            <person name="Roemer T."/>
            <person name="Ronning C.M."/>
            <person name="Sundaram J.P."/>
            <person name="Sutton G."/>
            <person name="Turner G."/>
            <person name="Venter J.C."/>
            <person name="White O.R."/>
            <person name="Whitty B.R."/>
            <person name="Youngman P."/>
            <person name="Wolfe K.H."/>
            <person name="Goldman G.H."/>
            <person name="Wortman J.R."/>
            <person name="Jiang B."/>
            <person name="Denning D.W."/>
            <person name="Nierman W.C."/>
        </authorList>
    </citation>
    <scope>NUCLEOTIDE SEQUENCE [LARGE SCALE GENOMIC DNA]</scope>
    <source>
        <strain evidence="7">ATCC 1007 / CBS 513.65 / DSM 816 / NCTC 3887 / NRRL 1</strain>
    </source>
</reference>
<keyword evidence="1" id="KW-0805">Transcription regulation</keyword>
<gene>
    <name evidence="6" type="ORF">ACLA_017260</name>
</gene>
<evidence type="ECO:0000313" key="6">
    <source>
        <dbReference type="EMBL" id="EAW13279.1"/>
    </source>
</evidence>
<dbReference type="KEGG" id="act:ACLA_017260"/>
<evidence type="ECO:0000256" key="1">
    <source>
        <dbReference type="ARBA" id="ARBA00023015"/>
    </source>
</evidence>
<accession>A1CC11</accession>
<dbReference type="InterPro" id="IPR007219">
    <property type="entry name" value="XnlR_reg_dom"/>
</dbReference>
<dbReference type="VEuPathDB" id="FungiDB:ACLA_017260"/>
<dbReference type="InterPro" id="IPR036864">
    <property type="entry name" value="Zn2-C6_fun-type_DNA-bd_sf"/>
</dbReference>
<dbReference type="OrthoDB" id="103819at2759"/>
<dbReference type="CDD" id="cd12148">
    <property type="entry name" value="fungal_TF_MHR"/>
    <property type="match status" value="1"/>
</dbReference>
<keyword evidence="3" id="KW-0804">Transcription</keyword>
<keyword evidence="4" id="KW-0539">Nucleus</keyword>
<evidence type="ECO:0000256" key="2">
    <source>
        <dbReference type="ARBA" id="ARBA00023125"/>
    </source>
</evidence>
<dbReference type="SMART" id="SM00906">
    <property type="entry name" value="Fungal_trans"/>
    <property type="match status" value="1"/>
</dbReference>
<dbReference type="eggNOG" id="ENOG502QW0G">
    <property type="taxonomic scope" value="Eukaryota"/>
</dbReference>
<dbReference type="InterPro" id="IPR050987">
    <property type="entry name" value="AtrR-like"/>
</dbReference>
<evidence type="ECO:0000313" key="7">
    <source>
        <dbReference type="Proteomes" id="UP000006701"/>
    </source>
</evidence>
<dbReference type="AlphaFoldDB" id="A1CC11"/>
<dbReference type="EMBL" id="DS027049">
    <property type="protein sequence ID" value="EAW13279.1"/>
    <property type="molecule type" value="Genomic_DNA"/>
</dbReference>
<protein>
    <submittedName>
        <fullName evidence="6">C6 transcription factor, putative</fullName>
    </submittedName>
</protein>
<name>A1CC11_ASPCL</name>
<dbReference type="GO" id="GO:0008270">
    <property type="term" value="F:zinc ion binding"/>
    <property type="evidence" value="ECO:0007669"/>
    <property type="project" value="InterPro"/>
</dbReference>
<sequence>MTDGTPSTVRTSFRARAIKCDKAIPCSSCGALGIPCRANGVTVSTPEHPQRTAESGEYEKKFEAIQEQLLAIQTALQQITQSDSHPAVPPSIQPAAAQIPSTPSAPLFEGQSSFNNEILIARDAAFSAVATSQSGRIDDQVSAVLSSLRNSLDRQQTSATVVESSAQSQAELLPREFLIALIKKIKATPPFYLVSNSWRDMHQVESLCHAIYFPVDPISAGSLTLLHGLLYYIIRGYLHEECAELARFNLAAYAEFCERQFSNGLNSYEMMRDPTLEKIQALLIGITKAQEESNLQLCWTYLALAFNMCQSMGLHRSAALRHDPFPVAEAKRHVFWSLYTIDKNLSLNLGLASHFQNHDIDAEFFTPSVNPQYCPWDLMTLTTIDFATLQGRIYDRLYSTSAAHATEEERLKAITELSNDLMLARGRLLGIDVSQGLYAESLHGMAACADFITESVLTVILRAQTRASDAMAITSRCYEAAMRALQSHLECFTYFRGRKTHKQTEYVNWILLYPSFTPFVIVFIHAITTASTAHLALLQDTVQSLELFKGLSRGSARLYTICAAFYRAAQVLVSSEERLEGITKNRDGSLIMPALDRTIALPNVEWPENVFDSHMNSADLSMFLNEFIGANRSVMDILNSDYMNES</sequence>
<dbReference type="PANTHER" id="PTHR46910:SF25">
    <property type="entry name" value="ABC-TRANSPORTER-REGULATING TRANSCRIPTION FACTOR"/>
    <property type="match status" value="1"/>
</dbReference>
<dbReference type="RefSeq" id="XP_001274705.1">
    <property type="nucleotide sequence ID" value="XM_001274704.1"/>
</dbReference>
<dbReference type="Proteomes" id="UP000006701">
    <property type="component" value="Unassembled WGS sequence"/>
</dbReference>
<dbReference type="GO" id="GO:0003677">
    <property type="term" value="F:DNA binding"/>
    <property type="evidence" value="ECO:0007669"/>
    <property type="project" value="UniProtKB-KW"/>
</dbReference>
<keyword evidence="2" id="KW-0238">DNA-binding</keyword>